<dbReference type="CDD" id="cd06464">
    <property type="entry name" value="ACD_sHsps-like"/>
    <property type="match status" value="1"/>
</dbReference>
<comment type="caution">
    <text evidence="4">The sequence shown here is derived from an EMBL/GenBank/DDBJ whole genome shotgun (WGS) entry which is preliminary data.</text>
</comment>
<dbReference type="RefSeq" id="WP_200598515.1">
    <property type="nucleotide sequence ID" value="NZ_JAEPBG010000040.1"/>
</dbReference>
<dbReference type="PROSITE" id="PS01031">
    <property type="entry name" value="SHSP"/>
    <property type="match status" value="1"/>
</dbReference>
<feature type="domain" description="SHSP" evidence="3">
    <location>
        <begin position="37"/>
        <end position="149"/>
    </location>
</feature>
<dbReference type="InterPro" id="IPR008978">
    <property type="entry name" value="HSP20-like_chaperone"/>
</dbReference>
<dbReference type="Gene3D" id="2.60.40.790">
    <property type="match status" value="1"/>
</dbReference>
<evidence type="ECO:0000259" key="3">
    <source>
        <dbReference type="PROSITE" id="PS01031"/>
    </source>
</evidence>
<dbReference type="SUPFAM" id="SSF49764">
    <property type="entry name" value="HSP20-like chaperones"/>
    <property type="match status" value="1"/>
</dbReference>
<dbReference type="PANTHER" id="PTHR11527">
    <property type="entry name" value="HEAT-SHOCK PROTEIN 20 FAMILY MEMBER"/>
    <property type="match status" value="1"/>
</dbReference>
<reference evidence="4" key="1">
    <citation type="submission" date="2021-01" db="EMBL/GenBank/DDBJ databases">
        <title>Genome sequence of strain Noviherbaspirillum sp. DKR-6.</title>
        <authorList>
            <person name="Chaudhary D.K."/>
        </authorList>
    </citation>
    <scope>NUCLEOTIDE SEQUENCE</scope>
    <source>
        <strain evidence="4">DKR-6</strain>
    </source>
</reference>
<evidence type="ECO:0000313" key="5">
    <source>
        <dbReference type="Proteomes" id="UP000622890"/>
    </source>
</evidence>
<dbReference type="Proteomes" id="UP000622890">
    <property type="component" value="Unassembled WGS sequence"/>
</dbReference>
<proteinExistence type="inferred from homology"/>
<dbReference type="InterPro" id="IPR031107">
    <property type="entry name" value="Small_HSP"/>
</dbReference>
<dbReference type="Pfam" id="PF00011">
    <property type="entry name" value="HSP20"/>
    <property type="match status" value="1"/>
</dbReference>
<evidence type="ECO:0000256" key="1">
    <source>
        <dbReference type="PROSITE-ProRule" id="PRU00285"/>
    </source>
</evidence>
<accession>A0A934T496</accession>
<keyword evidence="5" id="KW-1185">Reference proteome</keyword>
<evidence type="ECO:0000313" key="4">
    <source>
        <dbReference type="EMBL" id="MBK4739148.1"/>
    </source>
</evidence>
<gene>
    <name evidence="4" type="ORF">JJB74_31505</name>
</gene>
<name>A0A934T496_9BURK</name>
<dbReference type="InterPro" id="IPR002068">
    <property type="entry name" value="A-crystallin/Hsp20_dom"/>
</dbReference>
<comment type="similarity">
    <text evidence="1 2">Belongs to the small heat shock protein (HSP20) family.</text>
</comment>
<protein>
    <submittedName>
        <fullName evidence="4">Hsp20/alpha crystallin family protein</fullName>
    </submittedName>
</protein>
<dbReference type="EMBL" id="JAEPBG010000040">
    <property type="protein sequence ID" value="MBK4739148.1"/>
    <property type="molecule type" value="Genomic_DNA"/>
</dbReference>
<evidence type="ECO:0000256" key="2">
    <source>
        <dbReference type="RuleBase" id="RU003616"/>
    </source>
</evidence>
<organism evidence="4 5">
    <name type="scientific">Noviherbaspirillum pedocola</name>
    <dbReference type="NCBI Taxonomy" id="2801341"/>
    <lineage>
        <taxon>Bacteria</taxon>
        <taxon>Pseudomonadati</taxon>
        <taxon>Pseudomonadota</taxon>
        <taxon>Betaproteobacteria</taxon>
        <taxon>Burkholderiales</taxon>
        <taxon>Oxalobacteraceae</taxon>
        <taxon>Noviherbaspirillum</taxon>
    </lineage>
</organism>
<sequence>MLYQSTFARDIRNAFTELAELQRQAEQLFDFGPDIRGSVGSSFPHMNIGETPESVELYVFVPGIDADSIDLTIENGVLTISGERADNLSTGQQEATAHLNERFAGRFKRVLSLPDDMDADRISAQYRDGILHVSIKRKEAAQPRRISVQ</sequence>
<dbReference type="AlphaFoldDB" id="A0A934T496"/>